<accession>A0A504XZW2</accession>
<dbReference type="EC" id="2.7.11.1" evidence="2"/>
<feature type="compositionally biased region" description="Low complexity" evidence="11">
    <location>
        <begin position="1878"/>
        <end position="1913"/>
    </location>
</feature>
<dbReference type="VEuPathDB" id="TriTrypDB:LDHU3_21.1200"/>
<dbReference type="SUPFAM" id="SSF56112">
    <property type="entry name" value="Protein kinase-like (PK-like)"/>
    <property type="match status" value="2"/>
</dbReference>
<dbReference type="Pfam" id="PF00069">
    <property type="entry name" value="Pkinase"/>
    <property type="match status" value="2"/>
</dbReference>
<feature type="region of interest" description="Disordered" evidence="11">
    <location>
        <begin position="1396"/>
        <end position="1415"/>
    </location>
</feature>
<evidence type="ECO:0000256" key="7">
    <source>
        <dbReference type="ARBA" id="ARBA00022840"/>
    </source>
</evidence>
<feature type="region of interest" description="Disordered" evidence="11">
    <location>
        <begin position="1119"/>
        <end position="1138"/>
    </location>
</feature>
<evidence type="ECO:0000256" key="9">
    <source>
        <dbReference type="ARBA" id="ARBA00048679"/>
    </source>
</evidence>
<feature type="compositionally biased region" description="Polar residues" evidence="11">
    <location>
        <begin position="549"/>
        <end position="560"/>
    </location>
</feature>
<keyword evidence="4" id="KW-0808">Transferase</keyword>
<feature type="compositionally biased region" description="Basic and acidic residues" evidence="11">
    <location>
        <begin position="606"/>
        <end position="626"/>
    </location>
</feature>
<evidence type="ECO:0000256" key="6">
    <source>
        <dbReference type="ARBA" id="ARBA00022777"/>
    </source>
</evidence>
<evidence type="ECO:0000256" key="5">
    <source>
        <dbReference type="ARBA" id="ARBA00022741"/>
    </source>
</evidence>
<feature type="compositionally biased region" description="Polar residues" evidence="11">
    <location>
        <begin position="496"/>
        <end position="505"/>
    </location>
</feature>
<dbReference type="InterPro" id="IPR000719">
    <property type="entry name" value="Prot_kinase_dom"/>
</dbReference>
<feature type="region of interest" description="Disordered" evidence="11">
    <location>
        <begin position="165"/>
        <end position="188"/>
    </location>
</feature>
<name>A0A504XZW2_LEIDO</name>
<evidence type="ECO:0000256" key="1">
    <source>
        <dbReference type="ARBA" id="ARBA00010886"/>
    </source>
</evidence>
<protein>
    <recommendedName>
        <fullName evidence="2">non-specific serine/threonine protein kinase</fullName>
        <ecNumber evidence="2">2.7.11.1</ecNumber>
    </recommendedName>
</protein>
<feature type="compositionally biased region" description="Low complexity" evidence="11">
    <location>
        <begin position="172"/>
        <end position="182"/>
    </location>
</feature>
<comment type="catalytic activity">
    <reaction evidence="9">
        <text>L-seryl-[protein] + ATP = O-phospho-L-seryl-[protein] + ADP + H(+)</text>
        <dbReference type="Rhea" id="RHEA:17989"/>
        <dbReference type="Rhea" id="RHEA-COMP:9863"/>
        <dbReference type="Rhea" id="RHEA-COMP:11604"/>
        <dbReference type="ChEBI" id="CHEBI:15378"/>
        <dbReference type="ChEBI" id="CHEBI:29999"/>
        <dbReference type="ChEBI" id="CHEBI:30616"/>
        <dbReference type="ChEBI" id="CHEBI:83421"/>
        <dbReference type="ChEBI" id="CHEBI:456216"/>
        <dbReference type="EC" id="2.7.11.1"/>
    </reaction>
</comment>
<feature type="region of interest" description="Disordered" evidence="11">
    <location>
        <begin position="1507"/>
        <end position="1531"/>
    </location>
</feature>
<feature type="region of interest" description="Disordered" evidence="11">
    <location>
        <begin position="1245"/>
        <end position="1350"/>
    </location>
</feature>
<dbReference type="Gene3D" id="1.10.510.10">
    <property type="entry name" value="Transferase(Phosphotransferase) domain 1"/>
    <property type="match status" value="2"/>
</dbReference>
<feature type="region of interest" description="Disordered" evidence="11">
    <location>
        <begin position="1553"/>
        <end position="1629"/>
    </location>
</feature>
<dbReference type="VEuPathDB" id="TriTrypDB:LdCL_210015000"/>
<comment type="similarity">
    <text evidence="1">Belongs to the protein kinase superfamily. NEK Ser/Thr protein kinase family. NIMA subfamily.</text>
</comment>
<feature type="region of interest" description="Disordered" evidence="11">
    <location>
        <begin position="494"/>
        <end position="536"/>
    </location>
</feature>
<keyword evidence="7 10" id="KW-0067">ATP-binding</keyword>
<dbReference type="PANTHER" id="PTHR43671">
    <property type="entry name" value="SERINE/THREONINE-PROTEIN KINASE NEK"/>
    <property type="match status" value="1"/>
</dbReference>
<dbReference type="VEuPathDB" id="TriTrypDB:LdCL_210015100"/>
<evidence type="ECO:0000256" key="3">
    <source>
        <dbReference type="ARBA" id="ARBA00022527"/>
    </source>
</evidence>
<dbReference type="InterPro" id="IPR050660">
    <property type="entry name" value="NEK_Ser/Thr_kinase"/>
</dbReference>
<evidence type="ECO:0000259" key="12">
    <source>
        <dbReference type="PROSITE" id="PS50011"/>
    </source>
</evidence>
<feature type="region of interest" description="Disordered" evidence="11">
    <location>
        <begin position="601"/>
        <end position="642"/>
    </location>
</feature>
<dbReference type="PANTHER" id="PTHR43671:SF98">
    <property type="entry name" value="SERINE_THREONINE-PROTEIN KINASE NEK11"/>
    <property type="match status" value="1"/>
</dbReference>
<feature type="region of interest" description="Disordered" evidence="11">
    <location>
        <begin position="832"/>
        <end position="872"/>
    </location>
</feature>
<feature type="compositionally biased region" description="Polar residues" evidence="11">
    <location>
        <begin position="744"/>
        <end position="761"/>
    </location>
</feature>
<dbReference type="VEuPathDB" id="TriTrypDB:LdBPK_211010.1"/>
<feature type="domain" description="Protein kinase" evidence="12">
    <location>
        <begin position="10"/>
        <end position="460"/>
    </location>
</feature>
<dbReference type="InterPro" id="IPR017441">
    <property type="entry name" value="Protein_kinase_ATP_BS"/>
</dbReference>
<keyword evidence="6 13" id="KW-0418">Kinase</keyword>
<comment type="caution">
    <text evidence="13">The sequence shown here is derived from an EMBL/GenBank/DDBJ whole genome shotgun (WGS) entry which is preliminary data.</text>
</comment>
<evidence type="ECO:0000256" key="11">
    <source>
        <dbReference type="SAM" id="MobiDB-lite"/>
    </source>
</evidence>
<reference evidence="14" key="1">
    <citation type="submission" date="2019-02" db="EMBL/GenBank/DDBJ databases">
        <title>FDA dAtabase for Regulatory Grade micrObial Sequences (FDA-ARGOS): Supporting development and validation of Infectious Disease Dx tests.</title>
        <authorList>
            <person name="Duncan R."/>
            <person name="Fisher C."/>
            <person name="Tallon L."/>
            <person name="Sadzewicz L."/>
            <person name="Sengamalay N."/>
            <person name="Ott S."/>
            <person name="Godinez A."/>
            <person name="Nagaraj S."/>
            <person name="Vavikolanu K."/>
            <person name="Vyas G."/>
            <person name="Nadendla S."/>
            <person name="Aluvathingal J."/>
            <person name="Sichtig H."/>
        </authorList>
    </citation>
    <scope>NUCLEOTIDE SEQUENCE [LARGE SCALE GENOMIC DNA]</scope>
    <source>
        <strain evidence="14">FDAARGOS_360</strain>
    </source>
</reference>
<organism evidence="13 14">
    <name type="scientific">Leishmania donovani</name>
    <dbReference type="NCBI Taxonomy" id="5661"/>
    <lineage>
        <taxon>Eukaryota</taxon>
        <taxon>Discoba</taxon>
        <taxon>Euglenozoa</taxon>
        <taxon>Kinetoplastea</taxon>
        <taxon>Metakinetoplastina</taxon>
        <taxon>Trypanosomatida</taxon>
        <taxon>Trypanosomatidae</taxon>
        <taxon>Leishmaniinae</taxon>
        <taxon>Leishmania</taxon>
    </lineage>
</organism>
<feature type="region of interest" description="Disordered" evidence="11">
    <location>
        <begin position="549"/>
        <end position="579"/>
    </location>
</feature>
<feature type="compositionally biased region" description="Low complexity" evidence="11">
    <location>
        <begin position="895"/>
        <end position="915"/>
    </location>
</feature>
<feature type="region of interest" description="Disordered" evidence="11">
    <location>
        <begin position="895"/>
        <end position="1030"/>
    </location>
</feature>
<feature type="region of interest" description="Disordered" evidence="11">
    <location>
        <begin position="729"/>
        <end position="785"/>
    </location>
</feature>
<evidence type="ECO:0000313" key="13">
    <source>
        <dbReference type="EMBL" id="TPP54692.1"/>
    </source>
</evidence>
<dbReference type="VEuPathDB" id="TriTrypDB:LDHU3_21.1190"/>
<dbReference type="GO" id="GO:0004674">
    <property type="term" value="F:protein serine/threonine kinase activity"/>
    <property type="evidence" value="ECO:0007669"/>
    <property type="project" value="UniProtKB-KW"/>
</dbReference>
<evidence type="ECO:0000313" key="14">
    <source>
        <dbReference type="Proteomes" id="UP000318821"/>
    </source>
</evidence>
<dbReference type="PROSITE" id="PS00107">
    <property type="entry name" value="PROTEIN_KINASE_ATP"/>
    <property type="match status" value="1"/>
</dbReference>
<dbReference type="EMBL" id="RHLD01000035">
    <property type="protein sequence ID" value="TPP54692.1"/>
    <property type="molecule type" value="Genomic_DNA"/>
</dbReference>
<evidence type="ECO:0000256" key="4">
    <source>
        <dbReference type="ARBA" id="ARBA00022679"/>
    </source>
</evidence>
<evidence type="ECO:0000256" key="2">
    <source>
        <dbReference type="ARBA" id="ARBA00012513"/>
    </source>
</evidence>
<feature type="compositionally biased region" description="Low complexity" evidence="11">
    <location>
        <begin position="832"/>
        <end position="853"/>
    </location>
</feature>
<evidence type="ECO:0000256" key="8">
    <source>
        <dbReference type="ARBA" id="ARBA00047899"/>
    </source>
</evidence>
<dbReference type="FunFam" id="1.10.510.10:FF:001112">
    <property type="entry name" value="Serine/threonine-protein kinase, putative"/>
    <property type="match status" value="1"/>
</dbReference>
<feature type="region of interest" description="Disordered" evidence="11">
    <location>
        <begin position="1859"/>
        <end position="1926"/>
    </location>
</feature>
<dbReference type="Proteomes" id="UP000318821">
    <property type="component" value="Unassembled WGS sequence"/>
</dbReference>
<keyword evidence="5 10" id="KW-0547">Nucleotide-binding</keyword>
<feature type="compositionally biased region" description="Low complexity" evidence="11">
    <location>
        <begin position="1569"/>
        <end position="1581"/>
    </location>
</feature>
<dbReference type="GO" id="GO:0005524">
    <property type="term" value="F:ATP binding"/>
    <property type="evidence" value="ECO:0007669"/>
    <property type="project" value="UniProtKB-UniRule"/>
</dbReference>
<keyword evidence="3" id="KW-0723">Serine/threonine-protein kinase</keyword>
<proteinExistence type="inferred from homology"/>
<feature type="compositionally biased region" description="Basic and acidic residues" evidence="11">
    <location>
        <begin position="959"/>
        <end position="977"/>
    </location>
</feature>
<feature type="compositionally biased region" description="Low complexity" evidence="11">
    <location>
        <begin position="1316"/>
        <end position="1326"/>
    </location>
</feature>
<dbReference type="VEuPathDB" id="TriTrypDB:LdBPK_211000.1"/>
<dbReference type="PROSITE" id="PS50011">
    <property type="entry name" value="PROTEIN_KINASE_DOM"/>
    <property type="match status" value="1"/>
</dbReference>
<dbReference type="InterPro" id="IPR011009">
    <property type="entry name" value="Kinase-like_dom_sf"/>
</dbReference>
<feature type="binding site" evidence="10">
    <location>
        <position position="44"/>
    </location>
    <ligand>
        <name>ATP</name>
        <dbReference type="ChEBI" id="CHEBI:30616"/>
    </ligand>
</feature>
<sequence>MNDLPRWPRYRPIRVIGQGGFGTVYLCVDTEPTSTMYEQEVAVKAVSLGALSDEEVLMVMSEVSLLKNVGHPNIITYYDSFLYDDDESALSRKGGATLVPQADGDDIAAAGAGFRSQWLCLVTEYMDGGDLAALLRQYSGQELNSTKDVCEATSLSTVGTAAAARKRGRPSAAVTEDAAAGADQGEVSEGDWVSRSRLHRQRLATTLRAAPRPPMSTFPTTVTKATVMRWDGLDASVDQTWMSDASAAAMPTTPLGATDAEAADGAACGSRNGIQMPTAAASNAAVGSAATGAPHLTNVSFKNTPSNIYLSKRDGTVKIGDFGVSKLLQPAEPFTMTFVGTPFYLCPELCMGDPYSFGADIWALGVVLYELYCLKLPFTSDNVLAQIYVITEGVYDTAALGTPHAFAESQQAVLETLYGPSFLHSERLLHSLVVSMVDKMLQVDPAERPSAEELLTGVFGAGSTSRCGSSAGLPLAPVAPTPVHRPLSTCALAHDSVSTPPQRGPSSFAVKPEGVAATTPQAPSNRLGPSASEQHARWAGSLVAAASSTLQQEQGASRVSLTAPGSRRSRERRDDVVDDFTGAHAPLAVRVKTSVGDILQGMPSAQRERLGNRAAAEERDEKEEVSRAMLPVASPKPTPSSALFHSTVKAGVGSDSANRQAALSPSLAGRERAEVAALPEKRRGSTVGAEPPSLELAEHTALQLLPAAPFPLELLYGGLVNIGDSAVNSTGATGEQRTVDDKASVSTPLGAQATQQASPLSSMLPADRPPAVRTHCDDDDALDHPIGAQTRSEFMALMENIPWLKNAEVFSSIPLSAGCDNVMLVERANRSSVSASGADGALSSATDNTAAGGSEERAEGAAPASKDMQMSSNPLLPVCRAGVVSPTAPRIEVKTISGTTITMGGIRRPPSSRSPFQRGSAGAAEMADAESTQSVSQRRSTAAVHPSCPAPPTCVGDCLAHDGTDEHAKPPASRPDEPQMTQDASGPACPSPSLQPRGDADRQPTAVTVASKGASASHPRLFSSSGLEPTVGNAASEARLRPFSAAQMRATAIASASGAAPPTPKAHSPARAKLKALYDEVFVSRLDPASSDAAYTAPYHSGGTIGGPSEVPDEFVARTDKRSRAASDSGDSGAHFPGDDAVAAPVARAATQLPALEADAWAKGAPVAVHLTKEAASPAETEESVLRALSAVYSRPVEIPATTVPGTGTLMDDGDYGKDWLAAPPRCHQCAAFRRGKEPARLCVAPPWRPPHDSRDVPGLWETSSAEEEADVSARGRLGCPAPASVREEVRWRWSAPPSDLDDTAGTTSEDEERGALLSSTASSSALGGGVIGSRRSPADAHAGGPRPSSLLGSPMYLELDSLILDYIDYILHVIGIALLCQSQLPCFDFGGAASSTDANDDDAEPCAATKRADSDGDEDMSYTYTVQLDAVTGRRHFEYVCPVTVEVVGALPGGCRVVSAVAALRALDFAKAAPLSAMQVPPSEHCSMKQGSDGLATRVLTAEAPTDLSATPSPHEGGDDTAAANGGISSCPGQDKTFLFDGEYHTMWQEDGGFGAAAASPPTPSAPAPSSSLSSLPPDAGATVGFTAVPGKQQGHVPAANGMAPPEGSQSAREATLHSALPSTTNWQPDATARVAAASSSCVEDGNNDGNGATAHLRGRAASLHLSGETRARVAAPLRPSHVALAALSEETMAKAHAPLTHPSLADSDPTKVNTEMLPASKSASSNADGNQAMGFLCDRACTQGQTAVTPAQEIAAVMETTWWVRVPSSPSASSQGLGTSQQQHQLTGSPQYIHLPLSLALRPLRQRTRFVGLLWRLWVSLKVSEPALSRVLLHRRGGAPSPSPGCTFAEAFGDWVTGTTPARDTDTGECTEVDVSQQSSSETSTSLRLGRTITTTATTEASSNSDTAADSQVLPASGSLTAPSRPSPLKWGLYYVEARTWCAVQLRTDADWAVVRRKISEMGTMLPFVRLYLLLEEAEPPQIEQVYVGIVGIIGPGGTGGERPHKASRQLAKYPAQYIYASAAAALALTVTTTLLARHLVHRGEDRTAPARRGAVDGDDDIEFANPAESAFFSYVRRAKKQKEAPLLAALTYLETAVAELVEVRRRHAHDDSFVGDEAVRAVKVSNIDSGGNRNDVGDSGAVAEAQAKVHRLAVAADELLTQWICSLDGVPVRQSEVLKQRRKALVQEAAALTRRISPHLPDIRM</sequence>
<comment type="catalytic activity">
    <reaction evidence="8">
        <text>L-threonyl-[protein] + ATP = O-phospho-L-threonyl-[protein] + ADP + H(+)</text>
        <dbReference type="Rhea" id="RHEA:46608"/>
        <dbReference type="Rhea" id="RHEA-COMP:11060"/>
        <dbReference type="Rhea" id="RHEA-COMP:11605"/>
        <dbReference type="ChEBI" id="CHEBI:15378"/>
        <dbReference type="ChEBI" id="CHEBI:30013"/>
        <dbReference type="ChEBI" id="CHEBI:30616"/>
        <dbReference type="ChEBI" id="CHEBI:61977"/>
        <dbReference type="ChEBI" id="CHEBI:456216"/>
        <dbReference type="EC" id="2.7.11.1"/>
    </reaction>
</comment>
<gene>
    <name evidence="13" type="ORF">CGC20_22425</name>
</gene>
<feature type="compositionally biased region" description="Polar residues" evidence="11">
    <location>
        <begin position="930"/>
        <end position="940"/>
    </location>
</feature>
<evidence type="ECO:0000256" key="10">
    <source>
        <dbReference type="PROSITE-ProRule" id="PRU10141"/>
    </source>
</evidence>